<dbReference type="GO" id="GO:0071555">
    <property type="term" value="P:cell wall organization"/>
    <property type="evidence" value="ECO:0007669"/>
    <property type="project" value="UniProtKB-KW"/>
</dbReference>
<keyword evidence="10 14" id="KW-0573">Peptidoglycan synthesis</keyword>
<accession>A0A0P1LZ10</accession>
<evidence type="ECO:0000256" key="6">
    <source>
        <dbReference type="ARBA" id="ARBA00022618"/>
    </source>
</evidence>
<dbReference type="InterPro" id="IPR000713">
    <property type="entry name" value="Mur_ligase_N"/>
</dbReference>
<dbReference type="InterPro" id="IPR036565">
    <property type="entry name" value="Mur-like_cat_sf"/>
</dbReference>
<evidence type="ECO:0000259" key="17">
    <source>
        <dbReference type="Pfam" id="PF08245"/>
    </source>
</evidence>
<accession>A0A0P1MBS4</accession>
<dbReference type="InterPro" id="IPR036615">
    <property type="entry name" value="Mur_ligase_C_dom_sf"/>
</dbReference>
<accession>A0A0N7MNP1</accession>
<dbReference type="GO" id="GO:0005737">
    <property type="term" value="C:cytoplasm"/>
    <property type="evidence" value="ECO:0007669"/>
    <property type="project" value="UniProtKB-SubCell"/>
</dbReference>
<dbReference type="SUPFAM" id="SSF53244">
    <property type="entry name" value="MurD-like peptide ligases, peptide-binding domain"/>
    <property type="match status" value="1"/>
</dbReference>
<dbReference type="EMBL" id="FAOP01000004">
    <property type="protein sequence ID" value="CUU04617.1"/>
    <property type="molecule type" value="Genomic_DNA"/>
</dbReference>
<keyword evidence="21" id="KW-1185">Reference proteome</keyword>
<evidence type="ECO:0000256" key="13">
    <source>
        <dbReference type="ARBA" id="ARBA00047833"/>
    </source>
</evidence>
<dbReference type="Proteomes" id="UP000182200">
    <property type="component" value="Unassembled WGS sequence"/>
</dbReference>
<keyword evidence="5 14" id="KW-0436">Ligase</keyword>
<dbReference type="STRING" id="1633631.GCA_001442925_01066"/>
<dbReference type="SUPFAM" id="SSF53623">
    <property type="entry name" value="MurD-like peptide ligases, catalytic domain"/>
    <property type="match status" value="1"/>
</dbReference>
<dbReference type="InterPro" id="IPR050061">
    <property type="entry name" value="MurCDEF_pg_biosynth"/>
</dbReference>
<keyword evidence="4 14" id="KW-0963">Cytoplasm</keyword>
<feature type="domain" description="Mur ligase C-terminal" evidence="16">
    <location>
        <begin position="313"/>
        <end position="443"/>
    </location>
</feature>
<comment type="similarity">
    <text evidence="14">Belongs to the MurCDEF family.</text>
</comment>
<accession>A0A0N7MP59</accession>
<dbReference type="PANTHER" id="PTHR43445:SF3">
    <property type="entry name" value="UDP-N-ACETYLMURAMATE--L-ALANINE LIGASE"/>
    <property type="match status" value="1"/>
</dbReference>
<evidence type="ECO:0000256" key="3">
    <source>
        <dbReference type="ARBA" id="ARBA00012211"/>
    </source>
</evidence>
<feature type="domain" description="Mur ligase central" evidence="17">
    <location>
        <begin position="111"/>
        <end position="290"/>
    </location>
</feature>
<dbReference type="Pfam" id="PF02875">
    <property type="entry name" value="Mur_ligase_C"/>
    <property type="match status" value="1"/>
</dbReference>
<evidence type="ECO:0000256" key="1">
    <source>
        <dbReference type="ARBA" id="ARBA00004496"/>
    </source>
</evidence>
<evidence type="ECO:0000256" key="2">
    <source>
        <dbReference type="ARBA" id="ARBA00004752"/>
    </source>
</evidence>
<dbReference type="GO" id="GO:0005524">
    <property type="term" value="F:ATP binding"/>
    <property type="evidence" value="ECO:0007669"/>
    <property type="project" value="UniProtKB-UniRule"/>
</dbReference>
<keyword evidence="8 14" id="KW-0067">ATP-binding</keyword>
<keyword evidence="12 14" id="KW-0961">Cell wall biogenesis/degradation</keyword>
<dbReference type="PANTHER" id="PTHR43445">
    <property type="entry name" value="UDP-N-ACETYLMURAMATE--L-ALANINE LIGASE-RELATED"/>
    <property type="match status" value="1"/>
</dbReference>
<feature type="binding site" evidence="14">
    <location>
        <begin position="113"/>
        <end position="119"/>
    </location>
    <ligand>
        <name>ATP</name>
        <dbReference type="ChEBI" id="CHEBI:30616"/>
    </ligand>
</feature>
<dbReference type="Pfam" id="PF08245">
    <property type="entry name" value="Mur_ligase_M"/>
    <property type="match status" value="1"/>
</dbReference>
<dbReference type="GO" id="GO:0008360">
    <property type="term" value="P:regulation of cell shape"/>
    <property type="evidence" value="ECO:0007669"/>
    <property type="project" value="UniProtKB-KW"/>
</dbReference>
<evidence type="ECO:0000313" key="20">
    <source>
        <dbReference type="Proteomes" id="UP000182011"/>
    </source>
</evidence>
<gene>
    <name evidence="14" type="primary">murC</name>
    <name evidence="19" type="ORF">JGI4_01067</name>
    <name evidence="18" type="ORF">JGI8_00202</name>
</gene>
<dbReference type="UniPathway" id="UPA00219"/>
<protein>
    <recommendedName>
        <fullName evidence="3 14">UDP-N-acetylmuramate--L-alanine ligase</fullName>
        <ecNumber evidence="3 14">6.3.2.8</ecNumber>
    </recommendedName>
    <alternativeName>
        <fullName evidence="14">UDP-N-acetylmuramoyl-L-alanine synthetase</fullName>
    </alternativeName>
</protein>
<feature type="domain" description="Mur ligase N-terminal catalytic" evidence="15">
    <location>
        <begin position="7"/>
        <end position="107"/>
    </location>
</feature>
<comment type="subcellular location">
    <subcellularLocation>
        <location evidence="1 14">Cytoplasm</location>
    </subcellularLocation>
</comment>
<keyword evidence="9 14" id="KW-0133">Cell shape</keyword>
<comment type="function">
    <text evidence="14">Cell wall formation.</text>
</comment>
<name>A0A0N7MNP1_9BACT</name>
<accession>A0A0P1LXH4</accession>
<evidence type="ECO:0000256" key="14">
    <source>
        <dbReference type="HAMAP-Rule" id="MF_00046"/>
    </source>
</evidence>
<evidence type="ECO:0000256" key="7">
    <source>
        <dbReference type="ARBA" id="ARBA00022741"/>
    </source>
</evidence>
<dbReference type="OrthoDB" id="9804126at2"/>
<evidence type="ECO:0000256" key="10">
    <source>
        <dbReference type="ARBA" id="ARBA00022984"/>
    </source>
</evidence>
<reference evidence="19 20" key="2">
    <citation type="submission" date="2015-11" db="EMBL/GenBank/DDBJ databases">
        <authorList>
            <person name="Zhang Y."/>
            <person name="Guo Z."/>
        </authorList>
    </citation>
    <scope>NUCLEOTIDE SEQUENCE [LARGE SCALE GENOMIC DNA]</scope>
    <source>
        <strain evidence="19">JGI-4</strain>
    </source>
</reference>
<evidence type="ECO:0000256" key="5">
    <source>
        <dbReference type="ARBA" id="ARBA00022598"/>
    </source>
</evidence>
<dbReference type="AlphaFoldDB" id="A0A0N7MNP1"/>
<evidence type="ECO:0000256" key="11">
    <source>
        <dbReference type="ARBA" id="ARBA00023306"/>
    </source>
</evidence>
<keyword evidence="7 14" id="KW-0547">Nucleotide-binding</keyword>
<comment type="catalytic activity">
    <reaction evidence="13 14">
        <text>UDP-N-acetyl-alpha-D-muramate + L-alanine + ATP = UDP-N-acetyl-alpha-D-muramoyl-L-alanine + ADP + phosphate + H(+)</text>
        <dbReference type="Rhea" id="RHEA:23372"/>
        <dbReference type="ChEBI" id="CHEBI:15378"/>
        <dbReference type="ChEBI" id="CHEBI:30616"/>
        <dbReference type="ChEBI" id="CHEBI:43474"/>
        <dbReference type="ChEBI" id="CHEBI:57972"/>
        <dbReference type="ChEBI" id="CHEBI:70757"/>
        <dbReference type="ChEBI" id="CHEBI:83898"/>
        <dbReference type="ChEBI" id="CHEBI:456216"/>
        <dbReference type="EC" id="6.3.2.8"/>
    </reaction>
</comment>
<evidence type="ECO:0000259" key="15">
    <source>
        <dbReference type="Pfam" id="PF01225"/>
    </source>
</evidence>
<dbReference type="InterPro" id="IPR004101">
    <property type="entry name" value="Mur_ligase_C"/>
</dbReference>
<dbReference type="NCBIfam" id="TIGR01082">
    <property type="entry name" value="murC"/>
    <property type="match status" value="1"/>
</dbReference>
<organism evidence="19 20">
    <name type="scientific">Candidatus Kryptonium thompsonii</name>
    <dbReference type="NCBI Taxonomy" id="1633631"/>
    <lineage>
        <taxon>Bacteria</taxon>
        <taxon>Pseudomonadati</taxon>
        <taxon>Candidatus Kryptoniota</taxon>
        <taxon>Candidatus Kryptonium</taxon>
    </lineage>
</organism>
<keyword evidence="11 14" id="KW-0131">Cell cycle</keyword>
<evidence type="ECO:0000256" key="8">
    <source>
        <dbReference type="ARBA" id="ARBA00022840"/>
    </source>
</evidence>
<evidence type="ECO:0000313" key="18">
    <source>
        <dbReference type="EMBL" id="CUS78131.1"/>
    </source>
</evidence>
<dbReference type="Gene3D" id="3.40.1190.10">
    <property type="entry name" value="Mur-like, catalytic domain"/>
    <property type="match status" value="1"/>
</dbReference>
<dbReference type="Proteomes" id="UP000182011">
    <property type="component" value="Unassembled WGS sequence"/>
</dbReference>
<comment type="pathway">
    <text evidence="2 14">Cell wall biogenesis; peptidoglycan biosynthesis.</text>
</comment>
<dbReference type="EC" id="6.3.2.8" evidence="3 14"/>
<dbReference type="InterPro" id="IPR013221">
    <property type="entry name" value="Mur_ligase_cen"/>
</dbReference>
<reference evidence="18 21" key="1">
    <citation type="submission" date="2015-11" db="EMBL/GenBank/DDBJ databases">
        <authorList>
            <person name="Varghese N."/>
        </authorList>
    </citation>
    <scope>NUCLEOTIDE SEQUENCE [LARGE SCALE GENOMIC DNA]</scope>
    <source>
        <strain evidence="18 21">JGI-8</strain>
    </source>
</reference>
<sequence length="463" mass="51521">MFSTVRKIHFVGIGGIGMSGIAEILLDQGFKITGSDKQLSDITERLANLGAKIYEGHSPEHVEPDVDVVVYSSAVKLDNPEIQEAMRRKIPVIRRAEMLAELMRLKYGIGVAGTHGKTTTTSMVGLVLIEGGFDPTVVVGGVLRDLGGTNARLGHGDFIVVEADEFDKSFLQLTPTIAVITTLEPEHLDSYGNVEELKSAFVDFANKVPFYGFVVLCLDEPMIQDIMPRIKKRVITYGLNAQADVQAIEPEFEERRSSYTLIYKGKNCGRVNLQVPGLHNVKNSLAAIAVGMELGIDLDRIKNALGKFRGVYRRFEIRAEVNGIIVVDDYAHHPTEIKAVLQAAKDSWKRHVIAVFQPHLYSRTRDFYQEFGRSFFNADVCVITDVYPAREEPIEGVTGELIANSARNFGHKEVHYVQDKTEIPDYVLKLVSPGDMVIFMGAGDITKICGDFIKKLREKFKDD</sequence>
<evidence type="ECO:0000313" key="21">
    <source>
        <dbReference type="Proteomes" id="UP000182200"/>
    </source>
</evidence>
<evidence type="ECO:0000256" key="12">
    <source>
        <dbReference type="ARBA" id="ARBA00023316"/>
    </source>
</evidence>
<dbReference type="Pfam" id="PF01225">
    <property type="entry name" value="Mur_ligase"/>
    <property type="match status" value="1"/>
</dbReference>
<dbReference type="InterPro" id="IPR005758">
    <property type="entry name" value="UDP-N-AcMur_Ala_ligase_MurC"/>
</dbReference>
<dbReference type="GO" id="GO:0009252">
    <property type="term" value="P:peptidoglycan biosynthetic process"/>
    <property type="evidence" value="ECO:0007669"/>
    <property type="project" value="UniProtKB-UniRule"/>
</dbReference>
<evidence type="ECO:0000259" key="16">
    <source>
        <dbReference type="Pfam" id="PF02875"/>
    </source>
</evidence>
<dbReference type="Gene3D" id="3.90.190.20">
    <property type="entry name" value="Mur ligase, C-terminal domain"/>
    <property type="match status" value="1"/>
</dbReference>
<keyword evidence="6 14" id="KW-0132">Cell division</keyword>
<accession>A0A0S4N0K7</accession>
<dbReference type="Gene3D" id="3.40.50.720">
    <property type="entry name" value="NAD(P)-binding Rossmann-like Domain"/>
    <property type="match status" value="1"/>
</dbReference>
<dbReference type="HAMAP" id="MF_00046">
    <property type="entry name" value="MurC"/>
    <property type="match status" value="1"/>
</dbReference>
<proteinExistence type="inferred from homology"/>
<dbReference type="RefSeq" id="WP_075427371.1">
    <property type="nucleotide sequence ID" value="NZ_CZVI01000001.1"/>
</dbReference>
<evidence type="ECO:0000256" key="9">
    <source>
        <dbReference type="ARBA" id="ARBA00022960"/>
    </source>
</evidence>
<evidence type="ECO:0000256" key="4">
    <source>
        <dbReference type="ARBA" id="ARBA00022490"/>
    </source>
</evidence>
<dbReference type="SUPFAM" id="SSF51984">
    <property type="entry name" value="MurCD N-terminal domain"/>
    <property type="match status" value="1"/>
</dbReference>
<dbReference type="EMBL" id="CZVI01000001">
    <property type="protein sequence ID" value="CUS78131.1"/>
    <property type="molecule type" value="Genomic_DNA"/>
</dbReference>
<dbReference type="GO" id="GO:0008763">
    <property type="term" value="F:UDP-N-acetylmuramate-L-alanine ligase activity"/>
    <property type="evidence" value="ECO:0007669"/>
    <property type="project" value="UniProtKB-UniRule"/>
</dbReference>
<dbReference type="GO" id="GO:0051301">
    <property type="term" value="P:cell division"/>
    <property type="evidence" value="ECO:0007669"/>
    <property type="project" value="UniProtKB-KW"/>
</dbReference>
<accession>A0A0P1MB86</accession>
<evidence type="ECO:0000313" key="19">
    <source>
        <dbReference type="EMBL" id="CUU04617.1"/>
    </source>
</evidence>